<dbReference type="InterPro" id="IPR025965">
    <property type="entry name" value="FlgD/Vpr_Ig-like"/>
</dbReference>
<keyword evidence="9" id="KW-0969">Cilium</keyword>
<comment type="similarity">
    <text evidence="1 5">Belongs to the FlgD family.</text>
</comment>
<reference evidence="9 10" key="1">
    <citation type="journal article" date="2012" name="J. Bacteriol.">
        <title>Complete genome sequence of Alcanivorax dieselolei type strain B5.</title>
        <authorList>
            <person name="Lai Q."/>
            <person name="Li W."/>
            <person name="Shao Z."/>
        </authorList>
    </citation>
    <scope>NUCLEOTIDE SEQUENCE [LARGE SCALE GENOMIC DNA]</scope>
    <source>
        <strain evidence="10">DSM 16502 / CGMCC 1.3690 / B-5</strain>
    </source>
</reference>
<dbReference type="Pfam" id="PF13861">
    <property type="entry name" value="FLgD_tudor"/>
    <property type="match status" value="1"/>
</dbReference>
<dbReference type="Pfam" id="PF03963">
    <property type="entry name" value="FlgD"/>
    <property type="match status" value="1"/>
</dbReference>
<feature type="domain" description="FlgD/Vpr Ig-like" evidence="7">
    <location>
        <begin position="114"/>
        <end position="184"/>
    </location>
</feature>
<dbReference type="HOGENOM" id="CLU_047535_0_0_6"/>
<protein>
    <recommendedName>
        <fullName evidence="2 5">Basal-body rod modification protein FlgD</fullName>
    </recommendedName>
</protein>
<dbReference type="eggNOG" id="COG1843">
    <property type="taxonomic scope" value="Bacteria"/>
</dbReference>
<evidence type="ECO:0000256" key="3">
    <source>
        <dbReference type="ARBA" id="ARBA00022795"/>
    </source>
</evidence>
<dbReference type="OrthoDB" id="9785233at2"/>
<feature type="region of interest" description="Disordered" evidence="6">
    <location>
        <begin position="1"/>
        <end position="28"/>
    </location>
</feature>
<sequence>MAGATQNISNSVLNSMNGTGAGRDSRGAAGELQDSFMTLLVTQLKNQDPMNPMENAEMTSQLAQINTVSGIQELNTRLGEINDQIDAGKALQATALIGRGVLVAGDRVLVGEEGATTPFGVELEEAVDNVVVTITDGSGQVVRRFELGALDAGVESFVWDGKLEDDTLAPEGAYTVSMTATSDDEPVDVTTLNYALVNGVKMGTDGLPRLDLGGISDPVTLDDVRQIL</sequence>
<dbReference type="NCBIfam" id="NF005176">
    <property type="entry name" value="PRK06655.1-1"/>
    <property type="match status" value="1"/>
</dbReference>
<dbReference type="GO" id="GO:0044781">
    <property type="term" value="P:bacterial-type flagellum organization"/>
    <property type="evidence" value="ECO:0007669"/>
    <property type="project" value="UniProtKB-UniRule"/>
</dbReference>
<keyword evidence="9" id="KW-0966">Cell projection</keyword>
<proteinExistence type="inferred from homology"/>
<dbReference type="PATRIC" id="fig|930169.3.peg.3394"/>
<evidence type="ECO:0000313" key="9">
    <source>
        <dbReference type="EMBL" id="AFT71701.1"/>
    </source>
</evidence>
<evidence type="ECO:0000256" key="4">
    <source>
        <dbReference type="ARBA" id="ARBA00024746"/>
    </source>
</evidence>
<gene>
    <name evidence="9" type="primary">flgD</name>
    <name evidence="9" type="ordered locus">B5T_03434</name>
</gene>
<keyword evidence="10" id="KW-1185">Reference proteome</keyword>
<dbReference type="InterPro" id="IPR025963">
    <property type="entry name" value="FLgD_Tudor"/>
</dbReference>
<keyword evidence="3 5" id="KW-1005">Bacterial flagellum biogenesis</keyword>
<accession>K0CJI2</accession>
<name>K0CJI2_ALCDB</name>
<comment type="function">
    <text evidence="4 5">Required for flagellar hook formation. May act as a scaffolding protein.</text>
</comment>
<dbReference type="AlphaFoldDB" id="K0CJI2"/>
<dbReference type="KEGG" id="adi:B5T_03434"/>
<evidence type="ECO:0000256" key="5">
    <source>
        <dbReference type="RuleBase" id="RU362076"/>
    </source>
</evidence>
<feature type="domain" description="FlgD Tudor-like" evidence="8">
    <location>
        <begin position="90"/>
        <end position="225"/>
    </location>
</feature>
<evidence type="ECO:0000259" key="8">
    <source>
        <dbReference type="Pfam" id="PF13861"/>
    </source>
</evidence>
<evidence type="ECO:0000256" key="6">
    <source>
        <dbReference type="SAM" id="MobiDB-lite"/>
    </source>
</evidence>
<dbReference type="InterPro" id="IPR005648">
    <property type="entry name" value="FlgD"/>
</dbReference>
<dbReference type="Gene3D" id="2.30.30.910">
    <property type="match status" value="1"/>
</dbReference>
<evidence type="ECO:0000256" key="2">
    <source>
        <dbReference type="ARBA" id="ARBA00016013"/>
    </source>
</evidence>
<dbReference type="STRING" id="930169.B5T_03434"/>
<feature type="compositionally biased region" description="Polar residues" evidence="6">
    <location>
        <begin position="1"/>
        <end position="18"/>
    </location>
</feature>
<dbReference type="Pfam" id="PF13860">
    <property type="entry name" value="FlgD_ig"/>
    <property type="match status" value="1"/>
</dbReference>
<evidence type="ECO:0000313" key="10">
    <source>
        <dbReference type="Proteomes" id="UP000006286"/>
    </source>
</evidence>
<dbReference type="RefSeq" id="WP_014995763.1">
    <property type="nucleotide sequence ID" value="NC_018691.1"/>
</dbReference>
<keyword evidence="9" id="KW-0282">Flagellum</keyword>
<dbReference type="Gene3D" id="2.60.40.4070">
    <property type="match status" value="1"/>
</dbReference>
<dbReference type="EMBL" id="CP003466">
    <property type="protein sequence ID" value="AFT71701.1"/>
    <property type="molecule type" value="Genomic_DNA"/>
</dbReference>
<evidence type="ECO:0000256" key="1">
    <source>
        <dbReference type="ARBA" id="ARBA00010577"/>
    </source>
</evidence>
<evidence type="ECO:0000259" key="7">
    <source>
        <dbReference type="Pfam" id="PF13860"/>
    </source>
</evidence>
<dbReference type="Proteomes" id="UP000006286">
    <property type="component" value="Chromosome"/>
</dbReference>
<organism evidence="9 10">
    <name type="scientific">Alcanivorax dieselolei (strain DSM 16502 / CGMCC 1.3690 / MCCC 1A00001 / B-5)</name>
    <name type="common">Alloalcanivorax dieselolei</name>
    <dbReference type="NCBI Taxonomy" id="930169"/>
    <lineage>
        <taxon>Bacteria</taxon>
        <taxon>Pseudomonadati</taxon>
        <taxon>Pseudomonadota</taxon>
        <taxon>Gammaproteobacteria</taxon>
        <taxon>Oceanospirillales</taxon>
        <taxon>Alcanivoracaceae</taxon>
        <taxon>Alloalcanivorax</taxon>
    </lineage>
</organism>